<feature type="transmembrane region" description="Helical" evidence="7">
    <location>
        <begin position="223"/>
        <end position="247"/>
    </location>
</feature>
<feature type="transmembrane region" description="Helical" evidence="7">
    <location>
        <begin position="182"/>
        <end position="211"/>
    </location>
</feature>
<dbReference type="GO" id="GO:0005886">
    <property type="term" value="C:plasma membrane"/>
    <property type="evidence" value="ECO:0007669"/>
    <property type="project" value="UniProtKB-SubCell"/>
</dbReference>
<dbReference type="OrthoDB" id="9811036at2"/>
<keyword evidence="5 7" id="KW-1133">Transmembrane helix</keyword>
<evidence type="ECO:0000259" key="9">
    <source>
        <dbReference type="PROSITE" id="PS51352"/>
    </source>
</evidence>
<comment type="caution">
    <text evidence="10">The sequence shown here is derived from an EMBL/GenBank/DDBJ whole genome shotgun (WGS) entry which is preliminary data.</text>
</comment>
<dbReference type="Gene3D" id="3.40.30.10">
    <property type="entry name" value="Glutaredoxin"/>
    <property type="match status" value="1"/>
</dbReference>
<feature type="domain" description="Thioredoxin" evidence="9">
    <location>
        <begin position="450"/>
        <end position="594"/>
    </location>
</feature>
<accession>A0A4R6XDC0</accession>
<keyword evidence="11" id="KW-1185">Reference proteome</keyword>
<evidence type="ECO:0000256" key="2">
    <source>
        <dbReference type="ARBA" id="ARBA00022475"/>
    </source>
</evidence>
<dbReference type="NCBIfam" id="NF001419">
    <property type="entry name" value="PRK00293.1"/>
    <property type="match status" value="1"/>
</dbReference>
<keyword evidence="8" id="KW-0732">Signal</keyword>
<dbReference type="PANTHER" id="PTHR32234:SF0">
    <property type="entry name" value="THIOL:DISULFIDE INTERCHANGE PROTEIN DSBD"/>
    <property type="match status" value="1"/>
</dbReference>
<feature type="transmembrane region" description="Helical" evidence="7">
    <location>
        <begin position="305"/>
        <end position="335"/>
    </location>
</feature>
<dbReference type="GO" id="GO:0015035">
    <property type="term" value="F:protein-disulfide reductase activity"/>
    <property type="evidence" value="ECO:0007669"/>
    <property type="project" value="TreeGrafter"/>
</dbReference>
<keyword evidence="4" id="KW-0201">Cytochrome c-type biogenesis</keyword>
<evidence type="ECO:0000256" key="6">
    <source>
        <dbReference type="ARBA" id="ARBA00023136"/>
    </source>
</evidence>
<comment type="subcellular location">
    <subcellularLocation>
        <location evidence="1">Cell membrane</location>
        <topology evidence="1">Multi-pass membrane protein</topology>
    </subcellularLocation>
</comment>
<evidence type="ECO:0000256" key="8">
    <source>
        <dbReference type="SAM" id="SignalP"/>
    </source>
</evidence>
<reference evidence="10 11" key="1">
    <citation type="submission" date="2019-03" db="EMBL/GenBank/DDBJ databases">
        <title>Genomic Encyclopedia of Type Strains, Phase IV (KMG-IV): sequencing the most valuable type-strain genomes for metagenomic binning, comparative biology and taxonomic classification.</title>
        <authorList>
            <person name="Goeker M."/>
        </authorList>
    </citation>
    <scope>NUCLEOTIDE SEQUENCE [LARGE SCALE GENOMIC DNA]</scope>
    <source>
        <strain evidence="10 11">DSM 5604</strain>
    </source>
</reference>
<evidence type="ECO:0000256" key="1">
    <source>
        <dbReference type="ARBA" id="ARBA00004651"/>
    </source>
</evidence>
<feature type="transmembrane region" description="Helical" evidence="7">
    <location>
        <begin position="405"/>
        <end position="421"/>
    </location>
</feature>
<dbReference type="InterPro" id="IPR036929">
    <property type="entry name" value="DsbDN_sf"/>
</dbReference>
<dbReference type="SUPFAM" id="SSF74863">
    <property type="entry name" value="Thiol:disulfide interchange protein DsbD, N-terminal domain (DsbD-alpha)"/>
    <property type="match status" value="1"/>
</dbReference>
<evidence type="ECO:0000256" key="5">
    <source>
        <dbReference type="ARBA" id="ARBA00022989"/>
    </source>
</evidence>
<evidence type="ECO:0000313" key="10">
    <source>
        <dbReference type="EMBL" id="TDR15720.1"/>
    </source>
</evidence>
<name>A0A4R6XDC0_9GAMM</name>
<feature type="transmembrane region" description="Helical" evidence="7">
    <location>
        <begin position="382"/>
        <end position="399"/>
    </location>
</feature>
<evidence type="ECO:0000313" key="11">
    <source>
        <dbReference type="Proteomes" id="UP000295729"/>
    </source>
</evidence>
<proteinExistence type="predicted"/>
<gene>
    <name evidence="10" type="ORF">C8D85_1094</name>
</gene>
<feature type="chain" id="PRO_5020378925" evidence="8">
    <location>
        <begin position="19"/>
        <end position="601"/>
    </location>
</feature>
<dbReference type="Proteomes" id="UP000295729">
    <property type="component" value="Unassembled WGS sequence"/>
</dbReference>
<dbReference type="Pfam" id="PF13899">
    <property type="entry name" value="Thioredoxin_7"/>
    <property type="match status" value="1"/>
</dbReference>
<dbReference type="Pfam" id="PF11412">
    <property type="entry name" value="DsbD_N"/>
    <property type="match status" value="1"/>
</dbReference>
<dbReference type="Pfam" id="PF02683">
    <property type="entry name" value="DsbD_TM"/>
    <property type="match status" value="1"/>
</dbReference>
<keyword evidence="3 7" id="KW-0812">Transmembrane</keyword>
<dbReference type="GO" id="GO:0045454">
    <property type="term" value="P:cell redox homeostasis"/>
    <property type="evidence" value="ECO:0007669"/>
    <property type="project" value="TreeGrafter"/>
</dbReference>
<dbReference type="InterPro" id="IPR003834">
    <property type="entry name" value="Cyt_c_assmbl_TM_dom"/>
</dbReference>
<evidence type="ECO:0000256" key="3">
    <source>
        <dbReference type="ARBA" id="ARBA00022692"/>
    </source>
</evidence>
<organism evidence="10 11">
    <name type="scientific">Marinomonas communis</name>
    <dbReference type="NCBI Taxonomy" id="28254"/>
    <lineage>
        <taxon>Bacteria</taxon>
        <taxon>Pseudomonadati</taxon>
        <taxon>Pseudomonadota</taxon>
        <taxon>Gammaproteobacteria</taxon>
        <taxon>Oceanospirillales</taxon>
        <taxon>Oceanospirillaceae</taxon>
        <taxon>Marinomonas</taxon>
    </lineage>
</organism>
<evidence type="ECO:0000256" key="7">
    <source>
        <dbReference type="SAM" id="Phobius"/>
    </source>
</evidence>
<feature type="transmembrane region" description="Helical" evidence="7">
    <location>
        <begin position="341"/>
        <end position="361"/>
    </location>
</feature>
<dbReference type="RefSeq" id="WP_133560354.1">
    <property type="nucleotide sequence ID" value="NZ_SNZA01000001.1"/>
</dbReference>
<dbReference type="PANTHER" id="PTHR32234">
    <property type="entry name" value="THIOL:DISULFIDE INTERCHANGE PROTEIN DSBD"/>
    <property type="match status" value="1"/>
</dbReference>
<dbReference type="SUPFAM" id="SSF52833">
    <property type="entry name" value="Thioredoxin-like"/>
    <property type="match status" value="1"/>
</dbReference>
<dbReference type="InterPro" id="IPR036249">
    <property type="entry name" value="Thioredoxin-like_sf"/>
</dbReference>
<keyword evidence="6 7" id="KW-0472">Membrane</keyword>
<feature type="transmembrane region" description="Helical" evidence="7">
    <location>
        <begin position="433"/>
        <end position="451"/>
    </location>
</feature>
<dbReference type="InterPro" id="IPR028250">
    <property type="entry name" value="DsbDN"/>
</dbReference>
<protein>
    <submittedName>
        <fullName evidence="10">Thiol:disulfide interchange protein DsbD</fullName>
    </submittedName>
</protein>
<dbReference type="InterPro" id="IPR013766">
    <property type="entry name" value="Thioredoxin_domain"/>
</dbReference>
<sequence length="601" mass="65710">MRIIATFILFIFSSYAAAFNFGSPFQSEPEFLPVDQAFSLSVNSDDTGQVWATWQIADGYYLYRHQLSVDSDSASNIRFKSIPKGEIKQDPYFGEVEVYHQQLKLPLEIDNPRPYQASFILKYQGCAERGLCYPPQSVPMSTEFPKLAAPVQENQTTTTQNIAPSEAEKVSSLISHSSFGQMLVVMFSLGLMLSLTPCVLPMVPIVSAIVVGGKANGRKGFALSSVYVSGMAVTYAALGALAGWFGAQMNLQAALQNPVVLLISATIFAALALAMFGVFELRLPTAIQTRVDQLTNRSQASTSRLLGIFIAGVLATLIVSPCVSAPLAGVILYISSTSDPVYGATALFSMGIGMGIPLLLVGTFGGKVLPKNGPWLDDIRKVMGFALLGLAAWLANRWLPESTHLIIWGGLSLSVAAYFLHRVFTQHSHPIRWFIALITIMAGFMEILGGATGGQSPLFPLKHLVLGSPSNNTSKTVPYYKTIGSLAELEQIQQQSTLPVVIDLYADWCISCKVTEEEIFKHPDILPMLRQVTFVKVDITDNSDENQALLKHFNLFGPPAMLYFDSKNQLIDKFSLIGEPSKEEVEIRLQALITNKQDQQS</sequence>
<dbReference type="PROSITE" id="PS51352">
    <property type="entry name" value="THIOREDOXIN_2"/>
    <property type="match status" value="1"/>
</dbReference>
<dbReference type="Gene3D" id="2.60.40.1250">
    <property type="entry name" value="Thiol:disulfide interchange protein DsbD, N-terminal domain"/>
    <property type="match status" value="1"/>
</dbReference>
<feature type="signal peptide" evidence="8">
    <location>
        <begin position="1"/>
        <end position="18"/>
    </location>
</feature>
<feature type="transmembrane region" description="Helical" evidence="7">
    <location>
        <begin position="259"/>
        <end position="284"/>
    </location>
</feature>
<evidence type="ECO:0000256" key="4">
    <source>
        <dbReference type="ARBA" id="ARBA00022748"/>
    </source>
</evidence>
<dbReference type="AlphaFoldDB" id="A0A4R6XDC0"/>
<dbReference type="EMBL" id="SNZA01000001">
    <property type="protein sequence ID" value="TDR15720.1"/>
    <property type="molecule type" value="Genomic_DNA"/>
</dbReference>
<dbReference type="GO" id="GO:0017004">
    <property type="term" value="P:cytochrome complex assembly"/>
    <property type="evidence" value="ECO:0007669"/>
    <property type="project" value="UniProtKB-KW"/>
</dbReference>
<keyword evidence="2" id="KW-1003">Cell membrane</keyword>